<keyword evidence="1" id="KW-1133">Transmembrane helix</keyword>
<gene>
    <name evidence="2" type="ORF">SDC9_93960</name>
</gene>
<protein>
    <recommendedName>
        <fullName evidence="3">ABC-2 type transporter domain-containing protein</fullName>
    </recommendedName>
</protein>
<sequence length="73" mass="8263">MTILFNLVGFLKKFAIYVLPCYTDTTAILKGETAVMFNNPNSTFGTSMLVFLGWTVVCYLISHFVFTKKDILI</sequence>
<evidence type="ECO:0008006" key="3">
    <source>
        <dbReference type="Google" id="ProtNLM"/>
    </source>
</evidence>
<proteinExistence type="predicted"/>
<keyword evidence="1" id="KW-0472">Membrane</keyword>
<reference evidence="2" key="1">
    <citation type="submission" date="2019-08" db="EMBL/GenBank/DDBJ databases">
        <authorList>
            <person name="Kucharzyk K."/>
            <person name="Murdoch R.W."/>
            <person name="Higgins S."/>
            <person name="Loffler F."/>
        </authorList>
    </citation>
    <scope>NUCLEOTIDE SEQUENCE</scope>
</reference>
<evidence type="ECO:0000313" key="2">
    <source>
        <dbReference type="EMBL" id="MPM47252.1"/>
    </source>
</evidence>
<keyword evidence="1" id="KW-0812">Transmembrane</keyword>
<dbReference type="EMBL" id="VSSQ01011603">
    <property type="protein sequence ID" value="MPM47252.1"/>
    <property type="molecule type" value="Genomic_DNA"/>
</dbReference>
<comment type="caution">
    <text evidence="2">The sequence shown here is derived from an EMBL/GenBank/DDBJ whole genome shotgun (WGS) entry which is preliminary data.</text>
</comment>
<evidence type="ECO:0000256" key="1">
    <source>
        <dbReference type="SAM" id="Phobius"/>
    </source>
</evidence>
<name>A0A645A2J7_9ZZZZ</name>
<feature type="transmembrane region" description="Helical" evidence="1">
    <location>
        <begin position="44"/>
        <end position="66"/>
    </location>
</feature>
<accession>A0A645A2J7</accession>
<dbReference type="AlphaFoldDB" id="A0A645A2J7"/>
<organism evidence="2">
    <name type="scientific">bioreactor metagenome</name>
    <dbReference type="NCBI Taxonomy" id="1076179"/>
    <lineage>
        <taxon>unclassified sequences</taxon>
        <taxon>metagenomes</taxon>
        <taxon>ecological metagenomes</taxon>
    </lineage>
</organism>